<dbReference type="Gene3D" id="3.40.50.150">
    <property type="entry name" value="Vaccinia Virus protein VP39"/>
    <property type="match status" value="2"/>
</dbReference>
<dbReference type="GO" id="GO:0032259">
    <property type="term" value="P:methylation"/>
    <property type="evidence" value="ECO:0007669"/>
    <property type="project" value="UniProtKB-KW"/>
</dbReference>
<sequence>MHEQSKAAKRRIADAAFVTRYMAGEALDIGAGPDGLARHVGVFPRLAAVREWDLPDGDAQYLSGLADASFDLVHANHCLQHVVDPRVALSHWIRVTRPGGHLVITVPDEDMYERGQWPSRANADHKWSFTAFKAESWAPKSVNLLDLAREFGGLVELERLQVVRDFFRPELPGDQTMGPVAECAIEFVLRRRPEPVAAPLLHDAATRSLIPPTGRNRLQACRQGLMLLDSQDGKVGRLLETYGEYAEAAVALFAQVLQPGDIAVDAGAGIGSLAVALARLVGPQGAVHAFEPQPQVHRTLVANAALNALDHLTCWNAALGEAPGTIAPPRMSPDARPGHGGVADAARVAHIPVMTIDGLELPRCRLIKADVAGMEAFVLRGAAATIARHRPLLYLEADAAGTVAALLQVIAELRYAAYWHVVPYVQPGNFYARPVEFCRGIAAANILAAPPGFTVNGLPPVRSAEWRADLRPAAA</sequence>
<evidence type="ECO:0000313" key="3">
    <source>
        <dbReference type="Proteomes" id="UP001529369"/>
    </source>
</evidence>
<dbReference type="SUPFAM" id="SSF53335">
    <property type="entry name" value="S-adenosyl-L-methionine-dependent methyltransferases"/>
    <property type="match status" value="2"/>
</dbReference>
<protein>
    <submittedName>
        <fullName evidence="2">FkbM family methyltransferase</fullName>
    </submittedName>
</protein>
<dbReference type="InterPro" id="IPR006342">
    <property type="entry name" value="FkbM_mtfrase"/>
</dbReference>
<dbReference type="InterPro" id="IPR029063">
    <property type="entry name" value="SAM-dependent_MTases_sf"/>
</dbReference>
<keyword evidence="2" id="KW-0489">Methyltransferase</keyword>
<dbReference type="Pfam" id="PF13489">
    <property type="entry name" value="Methyltransf_23"/>
    <property type="match status" value="1"/>
</dbReference>
<dbReference type="PANTHER" id="PTHR34203:SF15">
    <property type="entry name" value="SLL1173 PROTEIN"/>
    <property type="match status" value="1"/>
</dbReference>
<dbReference type="NCBIfam" id="TIGR01444">
    <property type="entry name" value="fkbM_fam"/>
    <property type="match status" value="1"/>
</dbReference>
<proteinExistence type="predicted"/>
<comment type="caution">
    <text evidence="2">The sequence shown here is derived from an EMBL/GenBank/DDBJ whole genome shotgun (WGS) entry which is preliminary data.</text>
</comment>
<dbReference type="EMBL" id="JAUFPN010000028">
    <property type="protein sequence ID" value="MDN3563376.1"/>
    <property type="molecule type" value="Genomic_DNA"/>
</dbReference>
<keyword evidence="2" id="KW-0808">Transferase</keyword>
<reference evidence="3" key="1">
    <citation type="journal article" date="2019" name="Int. J. Syst. Evol. Microbiol.">
        <title>The Global Catalogue of Microorganisms (GCM) 10K type strain sequencing project: providing services to taxonomists for standard genome sequencing and annotation.</title>
        <authorList>
            <consortium name="The Broad Institute Genomics Platform"/>
            <consortium name="The Broad Institute Genome Sequencing Center for Infectious Disease"/>
            <person name="Wu L."/>
            <person name="Ma J."/>
        </authorList>
    </citation>
    <scope>NUCLEOTIDE SEQUENCE [LARGE SCALE GENOMIC DNA]</scope>
    <source>
        <strain evidence="3">CECT 7131</strain>
    </source>
</reference>
<gene>
    <name evidence="2" type="ORF">QWZ14_03185</name>
</gene>
<organism evidence="2 3">
    <name type="scientific">Paeniroseomonas aquatica</name>
    <dbReference type="NCBI Taxonomy" id="373043"/>
    <lineage>
        <taxon>Bacteria</taxon>
        <taxon>Pseudomonadati</taxon>
        <taxon>Pseudomonadota</taxon>
        <taxon>Alphaproteobacteria</taxon>
        <taxon>Acetobacterales</taxon>
        <taxon>Acetobacteraceae</taxon>
        <taxon>Paeniroseomonas</taxon>
    </lineage>
</organism>
<dbReference type="Proteomes" id="UP001529369">
    <property type="component" value="Unassembled WGS sequence"/>
</dbReference>
<accession>A0ABT8A0Z3</accession>
<feature type="domain" description="Methyltransferase FkbM" evidence="1">
    <location>
        <begin position="265"/>
        <end position="408"/>
    </location>
</feature>
<dbReference type="RefSeq" id="WP_290315119.1">
    <property type="nucleotide sequence ID" value="NZ_JAUFPN010000028.1"/>
</dbReference>
<name>A0ABT8A0Z3_9PROT</name>
<evidence type="ECO:0000259" key="1">
    <source>
        <dbReference type="Pfam" id="PF05050"/>
    </source>
</evidence>
<dbReference type="CDD" id="cd02440">
    <property type="entry name" value="AdoMet_MTases"/>
    <property type="match status" value="1"/>
</dbReference>
<evidence type="ECO:0000313" key="2">
    <source>
        <dbReference type="EMBL" id="MDN3563376.1"/>
    </source>
</evidence>
<dbReference type="InterPro" id="IPR052514">
    <property type="entry name" value="SAM-dependent_MTase"/>
</dbReference>
<dbReference type="PANTHER" id="PTHR34203">
    <property type="entry name" value="METHYLTRANSFERASE, FKBM FAMILY PROTEIN"/>
    <property type="match status" value="1"/>
</dbReference>
<keyword evidence="3" id="KW-1185">Reference proteome</keyword>
<dbReference type="Pfam" id="PF05050">
    <property type="entry name" value="Methyltransf_21"/>
    <property type="match status" value="1"/>
</dbReference>
<dbReference type="GO" id="GO:0008168">
    <property type="term" value="F:methyltransferase activity"/>
    <property type="evidence" value="ECO:0007669"/>
    <property type="project" value="UniProtKB-KW"/>
</dbReference>